<protein>
    <submittedName>
        <fullName evidence="1">Helix-turn-helix domain of resolvase</fullName>
    </submittedName>
</protein>
<dbReference type="InterPro" id="IPR009057">
    <property type="entry name" value="Homeodomain-like_sf"/>
</dbReference>
<organism evidence="1 2">
    <name type="scientific">Streptococcus constellatus subsp. pharyngis SK1060 = CCUG 46377</name>
    <dbReference type="NCBI Taxonomy" id="1035184"/>
    <lineage>
        <taxon>Bacteria</taxon>
        <taxon>Bacillati</taxon>
        <taxon>Bacillota</taxon>
        <taxon>Bacilli</taxon>
        <taxon>Lactobacillales</taxon>
        <taxon>Streptococcaceae</taxon>
        <taxon>Streptococcus</taxon>
        <taxon>Streptococcus anginosus group</taxon>
    </lineage>
</organism>
<dbReference type="Gene3D" id="1.10.10.60">
    <property type="entry name" value="Homeodomain-like"/>
    <property type="match status" value="1"/>
</dbReference>
<evidence type="ECO:0000313" key="2">
    <source>
        <dbReference type="Proteomes" id="UP000003287"/>
    </source>
</evidence>
<dbReference type="EMBL" id="AFUP01000006">
    <property type="protein sequence ID" value="EGV07941.1"/>
    <property type="molecule type" value="Genomic_DNA"/>
</dbReference>
<dbReference type="Pfam" id="PF13384">
    <property type="entry name" value="HTH_23"/>
    <property type="match status" value="1"/>
</dbReference>
<dbReference type="Proteomes" id="UP000003287">
    <property type="component" value="Unassembled WGS sequence"/>
</dbReference>
<proteinExistence type="predicted"/>
<sequence>MNQDEKARIIELREEGLSYTEIAKRMDISKNTIKSFCRRNGITETKKIREIWAFVNFAGSQFLSLLEERKKDSAQIAVETNGGIAIWMR</sequence>
<accession>F9P907</accession>
<gene>
    <name evidence="1" type="ORF">HMPREF1042_1316</name>
</gene>
<name>F9P907_STRCV</name>
<reference evidence="1 2" key="1">
    <citation type="submission" date="2011-06" db="EMBL/GenBank/DDBJ databases">
        <authorList>
            <person name="Harkins D.M."/>
            <person name="Madupu R."/>
            <person name="Durkin A.S."/>
            <person name="Torralba M."/>
            <person name="Methe B."/>
            <person name="Sutton G.G."/>
            <person name="Nelson K.E."/>
        </authorList>
    </citation>
    <scope>NUCLEOTIDE SEQUENCE [LARGE SCALE GENOMIC DNA]</scope>
    <source>
        <strain evidence="1 2">SK1060</strain>
    </source>
</reference>
<dbReference type="SUPFAM" id="SSF46689">
    <property type="entry name" value="Homeodomain-like"/>
    <property type="match status" value="1"/>
</dbReference>
<evidence type="ECO:0000313" key="1">
    <source>
        <dbReference type="EMBL" id="EGV07941.1"/>
    </source>
</evidence>
<dbReference type="AlphaFoldDB" id="F9P907"/>